<organism evidence="1 2">
    <name type="scientific">Halomarina halobia</name>
    <dbReference type="NCBI Taxonomy" id="3033386"/>
    <lineage>
        <taxon>Archaea</taxon>
        <taxon>Methanobacteriati</taxon>
        <taxon>Methanobacteriota</taxon>
        <taxon>Stenosarchaea group</taxon>
        <taxon>Halobacteria</taxon>
        <taxon>Halobacteriales</taxon>
        <taxon>Natronomonadaceae</taxon>
        <taxon>Halomarina</taxon>
    </lineage>
</organism>
<comment type="caution">
    <text evidence="1">The sequence shown here is derived from an EMBL/GenBank/DDBJ whole genome shotgun (WGS) entry which is preliminary data.</text>
</comment>
<proteinExistence type="predicted"/>
<dbReference type="Proteomes" id="UP001596547">
    <property type="component" value="Unassembled WGS sequence"/>
</dbReference>
<name>A0ABD6A7N5_9EURY</name>
<sequence>MANVSTPHITTEDQERLARTLGISDAVGGETLTLSEMKTAVDADTTPEFASLGEAIRSDLEGRLDVDLLRSALSDLAAQIDRLPEVRERGIPRGEREPEVLYRELVEPGWRVYDHLQEVDFFESVDANASRFEPEYIRDTAHELIGADELTSALAEIGFDDREQTVLVMDIVNNNTRLSRWVPTAEIPEGVEFNVEFVPPLHQRAMGGALLWIRTLDVHLWQKRVLITERILDDGFWDIKAMLGGLYLLTMAALEVADATEAAITDSQLSAALTASAAILIVNQEDICSDMYHITEEMRAPSEAR</sequence>
<evidence type="ECO:0000313" key="2">
    <source>
        <dbReference type="Proteomes" id="UP001596547"/>
    </source>
</evidence>
<evidence type="ECO:0000313" key="1">
    <source>
        <dbReference type="EMBL" id="MFC7316606.1"/>
    </source>
</evidence>
<keyword evidence="2" id="KW-1185">Reference proteome</keyword>
<protein>
    <submittedName>
        <fullName evidence="1">Uncharacterized protein</fullName>
    </submittedName>
</protein>
<dbReference type="RefSeq" id="WP_276304128.1">
    <property type="nucleotide sequence ID" value="NZ_CP119992.1"/>
</dbReference>
<accession>A0ABD6A7N5</accession>
<dbReference type="AlphaFoldDB" id="A0ABD6A7N5"/>
<dbReference type="EMBL" id="JBHTBF010000002">
    <property type="protein sequence ID" value="MFC7316606.1"/>
    <property type="molecule type" value="Genomic_DNA"/>
</dbReference>
<gene>
    <name evidence="1" type="ORF">ACFQPE_07320</name>
</gene>
<dbReference type="GeneID" id="79316750"/>
<reference evidence="1 2" key="1">
    <citation type="journal article" date="2019" name="Int. J. Syst. Evol. Microbiol.">
        <title>The Global Catalogue of Microorganisms (GCM) 10K type strain sequencing project: providing services to taxonomists for standard genome sequencing and annotation.</title>
        <authorList>
            <consortium name="The Broad Institute Genomics Platform"/>
            <consortium name="The Broad Institute Genome Sequencing Center for Infectious Disease"/>
            <person name="Wu L."/>
            <person name="Ma J."/>
        </authorList>
    </citation>
    <scope>NUCLEOTIDE SEQUENCE [LARGE SCALE GENOMIC DNA]</scope>
    <source>
        <strain evidence="1 2">PSR21</strain>
    </source>
</reference>